<evidence type="ECO:0000256" key="5">
    <source>
        <dbReference type="ARBA" id="ARBA00023125"/>
    </source>
</evidence>
<dbReference type="EMBL" id="JAFEJA010000004">
    <property type="protein sequence ID" value="MBM9624798.1"/>
    <property type="molecule type" value="Genomic_DNA"/>
</dbReference>
<dbReference type="SUPFAM" id="SSF52540">
    <property type="entry name" value="P-loop containing nucleoside triphosphate hydrolases"/>
    <property type="match status" value="1"/>
</dbReference>
<accession>A0ABS2V6L8</accession>
<evidence type="ECO:0000256" key="4">
    <source>
        <dbReference type="ARBA" id="ARBA00022840"/>
    </source>
</evidence>
<dbReference type="InterPro" id="IPR000212">
    <property type="entry name" value="DNA_helicase_UvrD/REP"/>
</dbReference>
<sequence>MNLIDPRRAQAEQRQQQAVHASAPLFLRACPGAGKTRVLVDRHCLTPPGPRRAGRALLSFTNVASDELRDRCSGNRPDLTAFPHFIGTFDSFLWRYLVRPFLPATPPWQHVLSWDHVPAAVVGPRKVPLSSFRFSYDPATRQTAVQWPAAARSLVRSQLSEADYLRLAQRRRDDLWQRRGYMTGHEVRIAALDHVRNPSVTHLLRHRFIEIVVDEAQDCSELDLTILEQLHRAGLPLVVVADTDQGIYEWNDARPQDLHSFTLHLPTRLELNGNWRSSPSVCQLAATLRPTSRSIPDDPVGDHHEAAIPLLLLPYGHHGRKASGLLDASDAGEAFVGYAAREDIAPADCLAMAYRNDAVPKARSRPAPNHPKGTDAKALAWAAAVFTTAEAPATARKHALAIASTLLDDYWHPDTEETLADSLAAHGIAPALMRRRAGKFLTALPPVDATPARDWRSAARSVLRAQFPPSTNRPAPPKILSLAAKELDQPIGSLVGMPQADSDSTPAAGMRSSTVHQAKGSEADAVLIHLPKPQSVTELLQAWADPLTHTENNELLRTYYVAITRARHMVALTYPLSKHREVTTHLETMKIDYREETAHHLV</sequence>
<keyword evidence="5" id="KW-0238">DNA-binding</keyword>
<dbReference type="PROSITE" id="PS51198">
    <property type="entry name" value="UVRD_HELICASE_ATP_BIND"/>
    <property type="match status" value="1"/>
</dbReference>
<evidence type="ECO:0000256" key="3">
    <source>
        <dbReference type="ARBA" id="ARBA00022806"/>
    </source>
</evidence>
<organism evidence="8 9">
    <name type="scientific">Streptomyces zhihengii</name>
    <dbReference type="NCBI Taxonomy" id="1818004"/>
    <lineage>
        <taxon>Bacteria</taxon>
        <taxon>Bacillati</taxon>
        <taxon>Actinomycetota</taxon>
        <taxon>Actinomycetes</taxon>
        <taxon>Kitasatosporales</taxon>
        <taxon>Streptomycetaceae</taxon>
        <taxon>Streptomyces</taxon>
    </lineage>
</organism>
<geneLocation type="plasmid" evidence="8">
    <name>unnamed2</name>
</geneLocation>
<evidence type="ECO:0000313" key="8">
    <source>
        <dbReference type="EMBL" id="MBM9624798.1"/>
    </source>
</evidence>
<evidence type="ECO:0000313" key="9">
    <source>
        <dbReference type="Proteomes" id="UP000664109"/>
    </source>
</evidence>
<dbReference type="PANTHER" id="PTHR11070:SF2">
    <property type="entry name" value="ATP-DEPENDENT DNA HELICASE SRS2"/>
    <property type="match status" value="1"/>
</dbReference>
<dbReference type="Gene3D" id="3.40.50.300">
    <property type="entry name" value="P-loop containing nucleotide triphosphate hydrolases"/>
    <property type="match status" value="2"/>
</dbReference>
<feature type="domain" description="UvrD-like helicase ATP-binding" evidence="7">
    <location>
        <begin position="8"/>
        <end position="278"/>
    </location>
</feature>
<name>A0ABS2V6L8_9ACTN</name>
<dbReference type="PANTHER" id="PTHR11070">
    <property type="entry name" value="UVRD / RECB / PCRA DNA HELICASE FAMILY MEMBER"/>
    <property type="match status" value="1"/>
</dbReference>
<keyword evidence="1 6" id="KW-0547">Nucleotide-binding</keyword>
<dbReference type="InterPro" id="IPR014016">
    <property type="entry name" value="UvrD-like_ATP-bd"/>
</dbReference>
<keyword evidence="4 6" id="KW-0067">ATP-binding</keyword>
<comment type="caution">
    <text evidence="8">The sequence shown here is derived from an EMBL/GenBank/DDBJ whole genome shotgun (WGS) entry which is preliminary data.</text>
</comment>
<evidence type="ECO:0000256" key="6">
    <source>
        <dbReference type="PROSITE-ProRule" id="PRU00560"/>
    </source>
</evidence>
<keyword evidence="8" id="KW-0614">Plasmid</keyword>
<dbReference type="Proteomes" id="UP000664109">
    <property type="component" value="Unassembled WGS sequence"/>
</dbReference>
<evidence type="ECO:0000259" key="7">
    <source>
        <dbReference type="PROSITE" id="PS51198"/>
    </source>
</evidence>
<dbReference type="InterPro" id="IPR013986">
    <property type="entry name" value="DExx_box_DNA_helicase_dom_sf"/>
</dbReference>
<evidence type="ECO:0000256" key="1">
    <source>
        <dbReference type="ARBA" id="ARBA00022741"/>
    </source>
</evidence>
<keyword evidence="3 6" id="KW-0347">Helicase</keyword>
<evidence type="ECO:0000256" key="2">
    <source>
        <dbReference type="ARBA" id="ARBA00022801"/>
    </source>
</evidence>
<keyword evidence="2 6" id="KW-0378">Hydrolase</keyword>
<gene>
    <name evidence="8" type="ORF">JE024_40475</name>
</gene>
<dbReference type="Gene3D" id="1.10.10.160">
    <property type="match status" value="1"/>
</dbReference>
<dbReference type="Pfam" id="PF00580">
    <property type="entry name" value="UvrD-helicase"/>
    <property type="match status" value="2"/>
</dbReference>
<reference evidence="8 9" key="1">
    <citation type="journal article" date="2016" name="Arch. Microbiol.">
        <title>Streptomyces zhihengii sp. nov., isolated from rhizospheric soil of Psammosilene tunicoides.</title>
        <authorList>
            <person name="Huang M.J."/>
            <person name="Fei J.J."/>
            <person name="Salam N."/>
            <person name="Kim C.J."/>
            <person name="Hozzein W.N."/>
            <person name="Xiao M."/>
            <person name="Huang H.Q."/>
            <person name="Li W.J."/>
        </authorList>
    </citation>
    <scope>NUCLEOTIDE SEQUENCE [LARGE SCALE GENOMIC DNA]</scope>
    <source>
        <strain evidence="8 9">YIM T102</strain>
    </source>
</reference>
<keyword evidence="9" id="KW-1185">Reference proteome</keyword>
<dbReference type="InterPro" id="IPR027417">
    <property type="entry name" value="P-loop_NTPase"/>
</dbReference>
<feature type="binding site" evidence="6">
    <location>
        <begin position="29"/>
        <end position="36"/>
    </location>
    <ligand>
        <name>ATP</name>
        <dbReference type="ChEBI" id="CHEBI:30616"/>
    </ligand>
</feature>
<protein>
    <submittedName>
        <fullName evidence="8">UvrD-helicase domain-containing protein</fullName>
    </submittedName>
</protein>
<proteinExistence type="predicted"/>
<dbReference type="RefSeq" id="WP_205378982.1">
    <property type="nucleotide sequence ID" value="NZ_JAFEJA010000004.1"/>
</dbReference>